<dbReference type="Proteomes" id="UP001521137">
    <property type="component" value="Unassembled WGS sequence"/>
</dbReference>
<evidence type="ECO:0000256" key="1">
    <source>
        <dbReference type="SAM" id="SignalP"/>
    </source>
</evidence>
<comment type="caution">
    <text evidence="2">The sequence shown here is derived from an EMBL/GenBank/DDBJ whole genome shotgun (WGS) entry which is preliminary data.</text>
</comment>
<feature type="chain" id="PRO_5046427197" evidence="1">
    <location>
        <begin position="23"/>
        <end position="89"/>
    </location>
</feature>
<dbReference type="RefSeq" id="WP_235313022.1">
    <property type="nucleotide sequence ID" value="NZ_JAKGAS010000006.1"/>
</dbReference>
<reference evidence="2 3" key="1">
    <citation type="submission" date="2022-01" db="EMBL/GenBank/DDBJ databases">
        <title>Paraglaciecola sp. G1-23.</title>
        <authorList>
            <person name="Jin M.S."/>
            <person name="Han D.M."/>
            <person name="Kim H.M."/>
            <person name="Jeon C.O."/>
        </authorList>
    </citation>
    <scope>NUCLEOTIDE SEQUENCE [LARGE SCALE GENOMIC DNA]</scope>
    <source>
        <strain evidence="2 3">G1-23</strain>
    </source>
</reference>
<organism evidence="2 3">
    <name type="scientific">Paraglaciecola algarum</name>
    <dbReference type="NCBI Taxonomy" id="3050085"/>
    <lineage>
        <taxon>Bacteria</taxon>
        <taxon>Pseudomonadati</taxon>
        <taxon>Pseudomonadota</taxon>
        <taxon>Gammaproteobacteria</taxon>
        <taxon>Alteromonadales</taxon>
        <taxon>Alteromonadaceae</taxon>
        <taxon>Paraglaciecola</taxon>
    </lineage>
</organism>
<evidence type="ECO:0000313" key="3">
    <source>
        <dbReference type="Proteomes" id="UP001521137"/>
    </source>
</evidence>
<name>A0ABS9D867_9ALTE</name>
<evidence type="ECO:0000313" key="2">
    <source>
        <dbReference type="EMBL" id="MCF2948985.1"/>
    </source>
</evidence>
<accession>A0ABS9D867</accession>
<proteinExistence type="predicted"/>
<protein>
    <submittedName>
        <fullName evidence="2">Uncharacterized protein</fullName>
    </submittedName>
</protein>
<dbReference type="EMBL" id="JAKGAS010000006">
    <property type="protein sequence ID" value="MCF2948985.1"/>
    <property type="molecule type" value="Genomic_DNA"/>
</dbReference>
<feature type="signal peptide" evidence="1">
    <location>
        <begin position="1"/>
        <end position="22"/>
    </location>
</feature>
<keyword evidence="1" id="KW-0732">Signal</keyword>
<gene>
    <name evidence="2" type="ORF">L0668_12760</name>
</gene>
<sequence>MPRFLRLTTFICLCIISISAYTQDKKPLRFDFVNQQISAQKLDELKAITTPEMVAAQAEYYRKLYQALVTSGFSKDEALKIVIAKASAK</sequence>
<keyword evidence="3" id="KW-1185">Reference proteome</keyword>